<proteinExistence type="predicted"/>
<dbReference type="Proteomes" id="UP000657006">
    <property type="component" value="Unassembled WGS sequence"/>
</dbReference>
<evidence type="ECO:0000313" key="2">
    <source>
        <dbReference type="Proteomes" id="UP000657006"/>
    </source>
</evidence>
<accession>A0A926I0W3</accession>
<dbReference type="AlphaFoldDB" id="A0A926I0W3"/>
<reference evidence="1" key="1">
    <citation type="submission" date="2020-08" db="EMBL/GenBank/DDBJ databases">
        <title>Genome public.</title>
        <authorList>
            <person name="Liu C."/>
            <person name="Sun Q."/>
        </authorList>
    </citation>
    <scope>NUCLEOTIDE SEQUENCE</scope>
    <source>
        <strain evidence="1">NSJ-32</strain>
    </source>
</reference>
<name>A0A926I0W3_9FIRM</name>
<comment type="caution">
    <text evidence="1">The sequence shown here is derived from an EMBL/GenBank/DDBJ whole genome shotgun (WGS) entry which is preliminary data.</text>
</comment>
<keyword evidence="2" id="KW-1185">Reference proteome</keyword>
<evidence type="ECO:0008006" key="3">
    <source>
        <dbReference type="Google" id="ProtNLM"/>
    </source>
</evidence>
<organism evidence="1 2">
    <name type="scientific">Bianquea renquensis</name>
    <dbReference type="NCBI Taxonomy" id="2763661"/>
    <lineage>
        <taxon>Bacteria</taxon>
        <taxon>Bacillati</taxon>
        <taxon>Bacillota</taxon>
        <taxon>Clostridia</taxon>
        <taxon>Eubacteriales</taxon>
        <taxon>Bianqueaceae</taxon>
        <taxon>Bianquea</taxon>
    </lineage>
</organism>
<evidence type="ECO:0000313" key="1">
    <source>
        <dbReference type="EMBL" id="MBC8543604.1"/>
    </source>
</evidence>
<sequence length="334" mass="39192">MRRQVENVEVYTSPRMDCYRYALLPIMKHYNRKIDPLYLQTYTTLDYDHHTNHLIASTENVFDLSMYMQDIGLTITYAAPAGRDNILSLIRRTIDNQDLVVCMIDVFYYSGFPGTYHKNHTGHAFPVFGYDDTKEQFEIIDNNYIESFARCKRQISYEDLVNGVTSVLDKLPDASPVHIISETHDSTCSVKKYVSLYSAFIHDSRFLLCLQNFKSFCNYFRLSINSPDKMLQESDRYYIQLNQFINSRILEYYSFSSLFQSVSALQSADEQIIELANLVRAIFYKTAYAKEYRLHSCEKCASYLEQLYILEQQHLQALMDCVTVQNIKQEDDYE</sequence>
<dbReference type="RefSeq" id="WP_177715483.1">
    <property type="nucleotide sequence ID" value="NZ_JACRSQ010000011.1"/>
</dbReference>
<dbReference type="EMBL" id="JACRSQ010000011">
    <property type="protein sequence ID" value="MBC8543604.1"/>
    <property type="molecule type" value="Genomic_DNA"/>
</dbReference>
<gene>
    <name evidence="1" type="ORF">H8730_08615</name>
</gene>
<protein>
    <recommendedName>
        <fullName evidence="3">Butirosin biosynthesis protein H N-terminal domain-containing protein</fullName>
    </recommendedName>
</protein>